<dbReference type="Proteomes" id="UP001501469">
    <property type="component" value="Unassembled WGS sequence"/>
</dbReference>
<accession>A0ABP7UB61</accession>
<evidence type="ECO:0008006" key="5">
    <source>
        <dbReference type="Google" id="ProtNLM"/>
    </source>
</evidence>
<keyword evidence="2" id="KW-1133">Transmembrane helix</keyword>
<evidence type="ECO:0000256" key="1">
    <source>
        <dbReference type="SAM" id="MobiDB-lite"/>
    </source>
</evidence>
<feature type="compositionally biased region" description="Polar residues" evidence="1">
    <location>
        <begin position="223"/>
        <end position="234"/>
    </location>
</feature>
<keyword evidence="2" id="KW-0812">Transmembrane</keyword>
<sequence>MWSDNDIDNAFRRLDPAEPDPTPFPLDAWLKLETGLDQAVIDRAVRRRLWQFFAAEVAAVALVGLGWSLWPSAAPASVGSKTQTMVSSARAVEKTGHAKHLQGLGASVASAPIIRQPAAVPANVTPAMPGRVAMPSAITPATTPATGAVARVSATREAVAYRRRLPLAVAVTPNARFHSAPGREAAERGGTAFGRSVTTPTHQAAGRTTEAASRTRMAVAVETATSANTGTQPETRLGTEAPSNVAGSRMGALSQATGSRHKAALTIPTASPSKTNTRIAATGLTGSSETGTAATPQAADAPLASVATTAVALVQPLAAPLPALVAPVELTPNPLPTAVHKPRFSVGVVAAPDVSTVKFADVQAPHLNVGLTLEYQLGQRWRVTTGVQRSTKSYYARREDYDWSVYPKALTRDFTTVDGNCTVVDVPLNLRYDALVTPRYRVFGTVGLSSFFMQRERYSYDYYDYASSTDVLWERSYSNANQHWFSVLNLSAGYEYGLGTHWRLQAEPYVKVPLAGVGVGKVQLLSAGVYVGVKYGF</sequence>
<comment type="caution">
    <text evidence="3">The sequence shown here is derived from an EMBL/GenBank/DDBJ whole genome shotgun (WGS) entry which is preliminary data.</text>
</comment>
<reference evidence="4" key="1">
    <citation type="journal article" date="2019" name="Int. J. Syst. Evol. Microbiol.">
        <title>The Global Catalogue of Microorganisms (GCM) 10K type strain sequencing project: providing services to taxonomists for standard genome sequencing and annotation.</title>
        <authorList>
            <consortium name="The Broad Institute Genomics Platform"/>
            <consortium name="The Broad Institute Genome Sequencing Center for Infectious Disease"/>
            <person name="Wu L."/>
            <person name="Ma J."/>
        </authorList>
    </citation>
    <scope>NUCLEOTIDE SEQUENCE [LARGE SCALE GENOMIC DNA]</scope>
    <source>
        <strain evidence="4">JCM 17225</strain>
    </source>
</reference>
<dbReference type="SUPFAM" id="SSF56925">
    <property type="entry name" value="OMPA-like"/>
    <property type="match status" value="1"/>
</dbReference>
<dbReference type="InterPro" id="IPR011250">
    <property type="entry name" value="OMP/PagP_B-barrel"/>
</dbReference>
<keyword evidence="4" id="KW-1185">Reference proteome</keyword>
<keyword evidence="2" id="KW-0472">Membrane</keyword>
<feature type="transmembrane region" description="Helical" evidence="2">
    <location>
        <begin position="49"/>
        <end position="70"/>
    </location>
</feature>
<proteinExistence type="predicted"/>
<organism evidence="3 4">
    <name type="scientific">Hymenobacter glaciei</name>
    <dbReference type="NCBI Taxonomy" id="877209"/>
    <lineage>
        <taxon>Bacteria</taxon>
        <taxon>Pseudomonadati</taxon>
        <taxon>Bacteroidota</taxon>
        <taxon>Cytophagia</taxon>
        <taxon>Cytophagales</taxon>
        <taxon>Hymenobacteraceae</taxon>
        <taxon>Hymenobacter</taxon>
    </lineage>
</organism>
<evidence type="ECO:0000313" key="3">
    <source>
        <dbReference type="EMBL" id="GAA4039335.1"/>
    </source>
</evidence>
<feature type="region of interest" description="Disordered" evidence="1">
    <location>
        <begin position="180"/>
        <end position="246"/>
    </location>
</feature>
<dbReference type="EMBL" id="BAABDK010000021">
    <property type="protein sequence ID" value="GAA4039335.1"/>
    <property type="molecule type" value="Genomic_DNA"/>
</dbReference>
<gene>
    <name evidence="3" type="ORF">GCM10022409_26200</name>
</gene>
<dbReference type="RefSeq" id="WP_345055211.1">
    <property type="nucleotide sequence ID" value="NZ_BAABDK010000021.1"/>
</dbReference>
<protein>
    <recommendedName>
        <fullName evidence="5">Outer membrane protein beta-barrel domain-containing protein</fullName>
    </recommendedName>
</protein>
<evidence type="ECO:0000313" key="4">
    <source>
        <dbReference type="Proteomes" id="UP001501469"/>
    </source>
</evidence>
<name>A0ABP7UB61_9BACT</name>
<evidence type="ECO:0000256" key="2">
    <source>
        <dbReference type="SAM" id="Phobius"/>
    </source>
</evidence>